<gene>
    <name evidence="1" type="ORF">S01H4_48317</name>
</gene>
<reference evidence="1" key="1">
    <citation type="journal article" date="2014" name="Front. Microbiol.">
        <title>High frequency of phylogenetically diverse reductive dehalogenase-homologous genes in deep subseafloor sedimentary metagenomes.</title>
        <authorList>
            <person name="Kawai M."/>
            <person name="Futagami T."/>
            <person name="Toyoda A."/>
            <person name="Takaki Y."/>
            <person name="Nishi S."/>
            <person name="Hori S."/>
            <person name="Arai W."/>
            <person name="Tsubouchi T."/>
            <person name="Morono Y."/>
            <person name="Uchiyama I."/>
            <person name="Ito T."/>
            <person name="Fujiyama A."/>
            <person name="Inagaki F."/>
            <person name="Takami H."/>
        </authorList>
    </citation>
    <scope>NUCLEOTIDE SEQUENCE</scope>
    <source>
        <strain evidence="1">Expedition CK06-06</strain>
    </source>
</reference>
<organism evidence="1">
    <name type="scientific">marine sediment metagenome</name>
    <dbReference type="NCBI Taxonomy" id="412755"/>
    <lineage>
        <taxon>unclassified sequences</taxon>
        <taxon>metagenomes</taxon>
        <taxon>ecological metagenomes</taxon>
    </lineage>
</organism>
<evidence type="ECO:0008006" key="2">
    <source>
        <dbReference type="Google" id="ProtNLM"/>
    </source>
</evidence>
<proteinExistence type="predicted"/>
<dbReference type="AlphaFoldDB" id="X1B7L3"/>
<protein>
    <recommendedName>
        <fullName evidence="2">MAM domain-containing protein</fullName>
    </recommendedName>
</protein>
<evidence type="ECO:0000313" key="1">
    <source>
        <dbReference type="EMBL" id="GAG91090.1"/>
    </source>
</evidence>
<name>X1B7L3_9ZZZZ</name>
<sequence>MRNIIVLTGVILLNSAFIPAQDTLFFENFDASPGEKPPDWTTELEGPPASKWDFVNGGGTKDPGIPGSRRPPSAYSDTVNALFFFESLGSESEYLITPPIDLEFAVKTELRFRHAQREGNLGPGLANDELRVYYNTHIDSPWVETRKIGEYTDAVEEWTEQTILI</sequence>
<feature type="non-terminal residue" evidence="1">
    <location>
        <position position="165"/>
    </location>
</feature>
<dbReference type="EMBL" id="BART01027228">
    <property type="protein sequence ID" value="GAG91090.1"/>
    <property type="molecule type" value="Genomic_DNA"/>
</dbReference>
<comment type="caution">
    <text evidence="1">The sequence shown here is derived from an EMBL/GenBank/DDBJ whole genome shotgun (WGS) entry which is preliminary data.</text>
</comment>
<dbReference type="Gene3D" id="2.60.120.200">
    <property type="match status" value="1"/>
</dbReference>
<accession>X1B7L3</accession>